<dbReference type="InterPro" id="IPR001647">
    <property type="entry name" value="HTH_TetR"/>
</dbReference>
<dbReference type="InterPro" id="IPR009057">
    <property type="entry name" value="Homeodomain-like_sf"/>
</dbReference>
<feature type="domain" description="HTH tetR-type" evidence="5">
    <location>
        <begin position="1"/>
        <end position="61"/>
    </location>
</feature>
<keyword evidence="7" id="KW-1185">Reference proteome</keyword>
<proteinExistence type="predicted"/>
<dbReference type="PANTHER" id="PTHR30055:SF234">
    <property type="entry name" value="HTH-TYPE TRANSCRIPTIONAL REGULATOR BETI"/>
    <property type="match status" value="1"/>
</dbReference>
<dbReference type="InterPro" id="IPR041669">
    <property type="entry name" value="TetR_C_15"/>
</dbReference>
<reference evidence="7" key="1">
    <citation type="journal article" date="2019" name="Int. J. Syst. Evol. Microbiol.">
        <title>The Global Catalogue of Microorganisms (GCM) 10K type strain sequencing project: providing services to taxonomists for standard genome sequencing and annotation.</title>
        <authorList>
            <consortium name="The Broad Institute Genomics Platform"/>
            <consortium name="The Broad Institute Genome Sequencing Center for Infectious Disease"/>
            <person name="Wu L."/>
            <person name="Ma J."/>
        </authorList>
    </citation>
    <scope>NUCLEOTIDE SEQUENCE [LARGE SCALE GENOMIC DNA]</scope>
    <source>
        <strain evidence="7">CGMCC 1.15809</strain>
    </source>
</reference>
<sequence>MVRVKAILDAAEEILVEGGYEAATLKAIGERADIPTPSVYHYFSDRYQVDAAIIRRHIAALTDKLDRIGDEDFRSIPDAVAIAIDPIVDYFRAHPSCVELWFSGRNETLTALVREFDEHVSEHLWRLVITRGLLRADTPLLVMRLAFEAGSSLFDIAFQQDRNGDEATMTELKRLVSAYLATYGPKSTAVGAD</sequence>
<evidence type="ECO:0000313" key="6">
    <source>
        <dbReference type="EMBL" id="MFC5891761.1"/>
    </source>
</evidence>
<dbReference type="EMBL" id="JBHSPW010000001">
    <property type="protein sequence ID" value="MFC5891761.1"/>
    <property type="molecule type" value="Genomic_DNA"/>
</dbReference>
<organism evidence="6 7">
    <name type="scientific">Streptomyces ramulosus</name>
    <dbReference type="NCBI Taxonomy" id="47762"/>
    <lineage>
        <taxon>Bacteria</taxon>
        <taxon>Bacillati</taxon>
        <taxon>Actinomycetota</taxon>
        <taxon>Actinomycetes</taxon>
        <taxon>Kitasatosporales</taxon>
        <taxon>Streptomycetaceae</taxon>
        <taxon>Streptomyces</taxon>
    </lineage>
</organism>
<dbReference type="Pfam" id="PF17918">
    <property type="entry name" value="TetR_C_15"/>
    <property type="match status" value="1"/>
</dbReference>
<name>A0ABW1FCB9_9ACTN</name>
<evidence type="ECO:0000256" key="4">
    <source>
        <dbReference type="PROSITE-ProRule" id="PRU00335"/>
    </source>
</evidence>
<evidence type="ECO:0000256" key="2">
    <source>
        <dbReference type="ARBA" id="ARBA00023125"/>
    </source>
</evidence>
<comment type="caution">
    <text evidence="6">The sequence shown here is derived from an EMBL/GenBank/DDBJ whole genome shotgun (WGS) entry which is preliminary data.</text>
</comment>
<dbReference type="RefSeq" id="WP_345080940.1">
    <property type="nucleotide sequence ID" value="NZ_BAAAWG010000006.1"/>
</dbReference>
<dbReference type="SUPFAM" id="SSF46689">
    <property type="entry name" value="Homeodomain-like"/>
    <property type="match status" value="1"/>
</dbReference>
<keyword evidence="2 4" id="KW-0238">DNA-binding</keyword>
<dbReference type="InterPro" id="IPR050109">
    <property type="entry name" value="HTH-type_TetR-like_transc_reg"/>
</dbReference>
<accession>A0ABW1FCB9</accession>
<gene>
    <name evidence="6" type="ORF">ACFP3M_02835</name>
</gene>
<dbReference type="PROSITE" id="PS50977">
    <property type="entry name" value="HTH_TETR_2"/>
    <property type="match status" value="1"/>
</dbReference>
<evidence type="ECO:0000259" key="5">
    <source>
        <dbReference type="PROSITE" id="PS50977"/>
    </source>
</evidence>
<dbReference type="Pfam" id="PF00440">
    <property type="entry name" value="TetR_N"/>
    <property type="match status" value="1"/>
</dbReference>
<evidence type="ECO:0000256" key="3">
    <source>
        <dbReference type="ARBA" id="ARBA00023163"/>
    </source>
</evidence>
<keyword evidence="3" id="KW-0804">Transcription</keyword>
<feature type="DNA-binding region" description="H-T-H motif" evidence="4">
    <location>
        <begin position="24"/>
        <end position="43"/>
    </location>
</feature>
<dbReference type="Gene3D" id="1.10.357.10">
    <property type="entry name" value="Tetracycline Repressor, domain 2"/>
    <property type="match status" value="1"/>
</dbReference>
<evidence type="ECO:0000313" key="7">
    <source>
        <dbReference type="Proteomes" id="UP001596241"/>
    </source>
</evidence>
<dbReference type="PANTHER" id="PTHR30055">
    <property type="entry name" value="HTH-TYPE TRANSCRIPTIONAL REGULATOR RUTR"/>
    <property type="match status" value="1"/>
</dbReference>
<evidence type="ECO:0000256" key="1">
    <source>
        <dbReference type="ARBA" id="ARBA00023015"/>
    </source>
</evidence>
<keyword evidence="1" id="KW-0805">Transcription regulation</keyword>
<dbReference type="PRINTS" id="PR00455">
    <property type="entry name" value="HTHTETR"/>
</dbReference>
<protein>
    <submittedName>
        <fullName evidence="6">TetR/AcrR family transcriptional regulator</fullName>
    </submittedName>
</protein>
<dbReference type="Proteomes" id="UP001596241">
    <property type="component" value="Unassembled WGS sequence"/>
</dbReference>